<dbReference type="Pfam" id="PF17920">
    <property type="entry name" value="TetR_C_16"/>
    <property type="match status" value="1"/>
</dbReference>
<evidence type="ECO:0000313" key="6">
    <source>
        <dbReference type="Proteomes" id="UP000295447"/>
    </source>
</evidence>
<keyword evidence="6" id="KW-1185">Reference proteome</keyword>
<organism evidence="5 6">
    <name type="scientific">Kribbella kalugense</name>
    <dbReference type="NCBI Taxonomy" id="2512221"/>
    <lineage>
        <taxon>Bacteria</taxon>
        <taxon>Bacillati</taxon>
        <taxon>Actinomycetota</taxon>
        <taxon>Actinomycetes</taxon>
        <taxon>Propionibacteriales</taxon>
        <taxon>Kribbellaceae</taxon>
        <taxon>Kribbella</taxon>
    </lineage>
</organism>
<evidence type="ECO:0000256" key="3">
    <source>
        <dbReference type="SAM" id="MobiDB-lite"/>
    </source>
</evidence>
<sequence length="199" mass="21951">MISHMGRTTRPAAGPRRVRDPTVHQAEILAAARDCFSEFGYARATIREIARRAGVTHGLVIRHFSTKEDLFVASMPGLRDLDDIVIGDPTTLPERVAAAFVERMDAAAAADPIVALIRSAATNEKVAVALYQSMQHRSSVAFRRVVKGRDADNRIDMLNAILIGVTFNRYVVRVGPVASMPPKRLVAQLARELRHILFD</sequence>
<dbReference type="Gene3D" id="1.10.357.10">
    <property type="entry name" value="Tetracycline Repressor, domain 2"/>
    <property type="match status" value="1"/>
</dbReference>
<evidence type="ECO:0000259" key="4">
    <source>
        <dbReference type="PROSITE" id="PS50977"/>
    </source>
</evidence>
<feature type="region of interest" description="Disordered" evidence="3">
    <location>
        <begin position="1"/>
        <end position="20"/>
    </location>
</feature>
<evidence type="ECO:0000256" key="2">
    <source>
        <dbReference type="PROSITE-ProRule" id="PRU00335"/>
    </source>
</evidence>
<comment type="caution">
    <text evidence="5">The sequence shown here is derived from an EMBL/GenBank/DDBJ whole genome shotgun (WGS) entry which is preliminary data.</text>
</comment>
<dbReference type="SUPFAM" id="SSF46689">
    <property type="entry name" value="Homeodomain-like"/>
    <property type="match status" value="1"/>
</dbReference>
<dbReference type="Gene3D" id="1.10.10.60">
    <property type="entry name" value="Homeodomain-like"/>
    <property type="match status" value="1"/>
</dbReference>
<dbReference type="PRINTS" id="PR00455">
    <property type="entry name" value="HTHTETR"/>
</dbReference>
<dbReference type="GO" id="GO:0003700">
    <property type="term" value="F:DNA-binding transcription factor activity"/>
    <property type="evidence" value="ECO:0007669"/>
    <property type="project" value="TreeGrafter"/>
</dbReference>
<dbReference type="AlphaFoldDB" id="A0A4R8A1A2"/>
<feature type="DNA-binding region" description="H-T-H motif" evidence="2">
    <location>
        <begin position="45"/>
        <end position="64"/>
    </location>
</feature>
<reference evidence="5 6" key="1">
    <citation type="submission" date="2019-03" db="EMBL/GenBank/DDBJ databases">
        <title>Genomic Encyclopedia of Type Strains, Phase III (KMG-III): the genomes of soil and plant-associated and newly described type strains.</title>
        <authorList>
            <person name="Whitman W."/>
        </authorList>
    </citation>
    <scope>NUCLEOTIDE SEQUENCE [LARGE SCALE GENOMIC DNA]</scope>
    <source>
        <strain evidence="5 6">VKM Ac-2570</strain>
    </source>
</reference>
<dbReference type="Pfam" id="PF00440">
    <property type="entry name" value="TetR_N"/>
    <property type="match status" value="1"/>
</dbReference>
<gene>
    <name evidence="5" type="ORF">EV650_3163</name>
</gene>
<dbReference type="PANTHER" id="PTHR30055">
    <property type="entry name" value="HTH-TYPE TRANSCRIPTIONAL REGULATOR RUTR"/>
    <property type="match status" value="1"/>
</dbReference>
<dbReference type="EMBL" id="SODF01000001">
    <property type="protein sequence ID" value="TDW24289.1"/>
    <property type="molecule type" value="Genomic_DNA"/>
</dbReference>
<dbReference type="InterPro" id="IPR009057">
    <property type="entry name" value="Homeodomain-like_sf"/>
</dbReference>
<evidence type="ECO:0000313" key="5">
    <source>
        <dbReference type="EMBL" id="TDW24289.1"/>
    </source>
</evidence>
<dbReference type="InterPro" id="IPR036271">
    <property type="entry name" value="Tet_transcr_reg_TetR-rel_C_sf"/>
</dbReference>
<proteinExistence type="predicted"/>
<keyword evidence="1 2" id="KW-0238">DNA-binding</keyword>
<dbReference type="InterPro" id="IPR001647">
    <property type="entry name" value="HTH_TetR"/>
</dbReference>
<dbReference type="Proteomes" id="UP000295447">
    <property type="component" value="Unassembled WGS sequence"/>
</dbReference>
<name>A0A4R8A1A2_9ACTN</name>
<evidence type="ECO:0000256" key="1">
    <source>
        <dbReference type="ARBA" id="ARBA00023125"/>
    </source>
</evidence>
<dbReference type="SUPFAM" id="SSF48498">
    <property type="entry name" value="Tetracyclin repressor-like, C-terminal domain"/>
    <property type="match status" value="1"/>
</dbReference>
<dbReference type="PROSITE" id="PS50977">
    <property type="entry name" value="HTH_TETR_2"/>
    <property type="match status" value="1"/>
</dbReference>
<dbReference type="InterPro" id="IPR041678">
    <property type="entry name" value="TetR_C_16"/>
</dbReference>
<dbReference type="GO" id="GO:0000976">
    <property type="term" value="F:transcription cis-regulatory region binding"/>
    <property type="evidence" value="ECO:0007669"/>
    <property type="project" value="TreeGrafter"/>
</dbReference>
<dbReference type="InterPro" id="IPR050109">
    <property type="entry name" value="HTH-type_TetR-like_transc_reg"/>
</dbReference>
<feature type="domain" description="HTH tetR-type" evidence="4">
    <location>
        <begin position="22"/>
        <end position="82"/>
    </location>
</feature>
<dbReference type="PANTHER" id="PTHR30055:SF235">
    <property type="entry name" value="TRANSCRIPTIONAL REGULATORY PROTEIN"/>
    <property type="match status" value="1"/>
</dbReference>
<protein>
    <submittedName>
        <fullName evidence="5">TetR family transcriptional regulator</fullName>
    </submittedName>
</protein>
<accession>A0A4R8A1A2</accession>